<dbReference type="Proteomes" id="UP000318349">
    <property type="component" value="Unassembled WGS sequence"/>
</dbReference>
<accession>A0A557RFQ5</accession>
<name>A0A557RFQ5_9RHOO</name>
<organism evidence="2 3">
    <name type="scientific">Denitromonas halophila</name>
    <dbReference type="NCBI Taxonomy" id="1629404"/>
    <lineage>
        <taxon>Bacteria</taxon>
        <taxon>Pseudomonadati</taxon>
        <taxon>Pseudomonadota</taxon>
        <taxon>Betaproteobacteria</taxon>
        <taxon>Rhodocyclales</taxon>
        <taxon>Zoogloeaceae</taxon>
        <taxon>Denitromonas</taxon>
    </lineage>
</organism>
<sequence length="132" mass="13993">MKPWRWGLGALWLSLALGLGGPVTAAVPRVDLGLAQSQPMCDGKATYKYVVMWTARGKSREYQLNSGNKCQLAGRVCGISTKSCYTQCGAAGDCRAEVGACQIGRGSPWIQAYATDGSGYQRITALAPGKCQ</sequence>
<protein>
    <submittedName>
        <fullName evidence="2">Uncharacterized protein</fullName>
    </submittedName>
</protein>
<evidence type="ECO:0000256" key="1">
    <source>
        <dbReference type="SAM" id="SignalP"/>
    </source>
</evidence>
<evidence type="ECO:0000313" key="3">
    <source>
        <dbReference type="Proteomes" id="UP000318349"/>
    </source>
</evidence>
<reference evidence="2 3" key="1">
    <citation type="submission" date="2019-07" db="EMBL/GenBank/DDBJ databases">
        <title>The pathways for chlorine oxyanion respiration interact through the shared metabolite chlorate.</title>
        <authorList>
            <person name="Barnum T.P."/>
            <person name="Cheng Y."/>
            <person name="Hill K.A."/>
            <person name="Lucas L.N."/>
            <person name="Carlson H.K."/>
            <person name="Coates J.D."/>
        </authorList>
    </citation>
    <scope>NUCLEOTIDE SEQUENCE [LARGE SCALE GENOMIC DNA]</scope>
    <source>
        <strain evidence="2 3">SFB-1</strain>
    </source>
</reference>
<feature type="chain" id="PRO_5022229483" evidence="1">
    <location>
        <begin position="26"/>
        <end position="132"/>
    </location>
</feature>
<evidence type="ECO:0000313" key="2">
    <source>
        <dbReference type="EMBL" id="TVO73053.1"/>
    </source>
</evidence>
<dbReference type="EMBL" id="VMNI01000019">
    <property type="protein sequence ID" value="TVO73053.1"/>
    <property type="molecule type" value="Genomic_DNA"/>
</dbReference>
<comment type="caution">
    <text evidence="2">The sequence shown here is derived from an EMBL/GenBank/DDBJ whole genome shotgun (WGS) entry which is preliminary data.</text>
</comment>
<gene>
    <name evidence="2" type="ORF">FHP89_17310</name>
</gene>
<dbReference type="AlphaFoldDB" id="A0A557RFQ5"/>
<feature type="signal peptide" evidence="1">
    <location>
        <begin position="1"/>
        <end position="25"/>
    </location>
</feature>
<proteinExistence type="predicted"/>
<keyword evidence="1" id="KW-0732">Signal</keyword>